<dbReference type="RefSeq" id="WP_268042995.1">
    <property type="nucleotide sequence ID" value="NZ_CP104064.1"/>
</dbReference>
<organism evidence="3 4">
    <name type="scientific">Alicyclobacillus dauci</name>
    <dbReference type="NCBI Taxonomy" id="1475485"/>
    <lineage>
        <taxon>Bacteria</taxon>
        <taxon>Bacillati</taxon>
        <taxon>Bacillota</taxon>
        <taxon>Bacilli</taxon>
        <taxon>Bacillales</taxon>
        <taxon>Alicyclobacillaceae</taxon>
        <taxon>Alicyclobacillus</taxon>
    </lineage>
</organism>
<evidence type="ECO:0000256" key="1">
    <source>
        <dbReference type="ARBA" id="ARBA00006754"/>
    </source>
</evidence>
<dbReference type="EMBL" id="CP104064">
    <property type="protein sequence ID" value="WAH35713.1"/>
    <property type="molecule type" value="Genomic_DNA"/>
</dbReference>
<dbReference type="InterPro" id="IPR025736">
    <property type="entry name" value="PucR_C-HTH_dom"/>
</dbReference>
<dbReference type="Gene3D" id="1.10.10.2840">
    <property type="entry name" value="PucR C-terminal helix-turn-helix domain"/>
    <property type="match status" value="1"/>
</dbReference>
<dbReference type="PANTHER" id="PTHR33744:SF1">
    <property type="entry name" value="DNA-BINDING TRANSCRIPTIONAL ACTIVATOR ADER"/>
    <property type="match status" value="1"/>
</dbReference>
<dbReference type="InterPro" id="IPR042070">
    <property type="entry name" value="PucR_C-HTH_sf"/>
</dbReference>
<accession>A0ABY6YZH4</accession>
<comment type="similarity">
    <text evidence="1">Belongs to the CdaR family.</text>
</comment>
<dbReference type="Proteomes" id="UP001164803">
    <property type="component" value="Chromosome"/>
</dbReference>
<evidence type="ECO:0000259" key="2">
    <source>
        <dbReference type="SMART" id="SM00989"/>
    </source>
</evidence>
<dbReference type="Pfam" id="PF06505">
    <property type="entry name" value="XylR_N"/>
    <property type="match status" value="1"/>
</dbReference>
<dbReference type="InterPro" id="IPR010523">
    <property type="entry name" value="XylR_N"/>
</dbReference>
<evidence type="ECO:0000313" key="3">
    <source>
        <dbReference type="EMBL" id="WAH35713.1"/>
    </source>
</evidence>
<reference evidence="3" key="1">
    <citation type="submission" date="2022-08" db="EMBL/GenBank/DDBJ databases">
        <title>Alicyclobacillus dauci DSM2870, complete genome.</title>
        <authorList>
            <person name="Wang Q."/>
            <person name="Cai R."/>
            <person name="Wang Z."/>
        </authorList>
    </citation>
    <scope>NUCLEOTIDE SEQUENCE</scope>
    <source>
        <strain evidence="3">DSM 28700</strain>
    </source>
</reference>
<dbReference type="InterPro" id="IPR029016">
    <property type="entry name" value="GAF-like_dom_sf"/>
</dbReference>
<keyword evidence="4" id="KW-1185">Reference proteome</keyword>
<dbReference type="SMART" id="SM00989">
    <property type="entry name" value="V4R"/>
    <property type="match status" value="1"/>
</dbReference>
<dbReference type="Gene3D" id="3.30.450.40">
    <property type="match status" value="1"/>
</dbReference>
<evidence type="ECO:0000313" key="4">
    <source>
        <dbReference type="Proteomes" id="UP001164803"/>
    </source>
</evidence>
<dbReference type="Gene3D" id="3.30.1380.20">
    <property type="entry name" value="Trafficking protein particle complex subunit 3"/>
    <property type="match status" value="1"/>
</dbReference>
<proteinExistence type="inferred from homology"/>
<name>A0ABY6YZH4_9BACL</name>
<dbReference type="Pfam" id="PF17853">
    <property type="entry name" value="GGDEF_2"/>
    <property type="match status" value="1"/>
</dbReference>
<dbReference type="InterPro" id="IPR024096">
    <property type="entry name" value="NO_sig/Golgi_transp_ligand-bd"/>
</dbReference>
<dbReference type="InterPro" id="IPR004096">
    <property type="entry name" value="V4R"/>
</dbReference>
<dbReference type="SUPFAM" id="SSF111126">
    <property type="entry name" value="Ligand-binding domain in the NO signalling and Golgi transport"/>
    <property type="match status" value="1"/>
</dbReference>
<dbReference type="InterPro" id="IPR041522">
    <property type="entry name" value="CdaR_GGDEF"/>
</dbReference>
<dbReference type="Pfam" id="PF02830">
    <property type="entry name" value="V4R"/>
    <property type="match status" value="1"/>
</dbReference>
<feature type="domain" description="4-vinyl reductase 4VR" evidence="2">
    <location>
        <begin position="117"/>
        <end position="179"/>
    </location>
</feature>
<gene>
    <name evidence="3" type="ORF">NZD86_15710</name>
</gene>
<dbReference type="InterPro" id="IPR051448">
    <property type="entry name" value="CdaR-like_regulators"/>
</dbReference>
<protein>
    <submittedName>
        <fullName evidence="3">XylR N-terminal domain-containing protein</fullName>
    </submittedName>
</protein>
<sequence length="637" mass="74186">MMEDTQLTELLTIDPETQQIHMKDRRLVLIETDALGELRKDLISTLGMERAKGFLLRYGWKCGENYARTFKDMMPSHSDMDWLHAGPEIHRITGDVLVKTEKLNFDPVTRDYYAEGYWYHSYEAEQHLKHYGHYHEAVCFTLLGYAGGYVSQHLGRRVLFHEIECVGKGDAHCHWVAKPIEDWDDETRSQLRYYQEENLVEELDKAYVRIEQQKEMLRKVLLIDEQLSSELLRRKGLSSIINILGKHLKCIVNIEDKNFELFESYGPSREGEFAQFVKQHSTKENQVFNRLIVQKRTVHLPVPAEFGWKHERLIAPIIVDKEVWGYISLIKESGDFTEMEVMCIERAATICAIQLLNERISLETEERIRGEFFDEILNGDQSVENLTRRMKVLGYNLHRPQYVFVFNFLHPDKDLSEGGERYLDELRRQLASSIFDQLKQIGGNCLISSKLEQIIVLIPEDFTRVINRDARGMGQLIVQTLMNRYRDLDITVGISTLCHRMEDFRRGYDEAKKAIKLAKLKNSSCNVASFTDLGLIAYLCNDDNVEDMKRFSIRTLGAIIDYDSHNKSELAKTLHYYFDNQGNILKTSRAMNMSAGSIKYRLKRIEEITGLNLETSKDFFDTHSALMILEYFGVVEF</sequence>
<dbReference type="Pfam" id="PF13556">
    <property type="entry name" value="HTH_30"/>
    <property type="match status" value="1"/>
</dbReference>
<dbReference type="PANTHER" id="PTHR33744">
    <property type="entry name" value="CARBOHYDRATE DIACID REGULATOR"/>
    <property type="match status" value="1"/>
</dbReference>